<evidence type="ECO:0000313" key="1">
    <source>
        <dbReference type="EMBL" id="MPN08494.1"/>
    </source>
</evidence>
<dbReference type="AlphaFoldDB" id="A0A645F7A1"/>
<accession>A0A645F7A1</accession>
<proteinExistence type="predicted"/>
<reference evidence="1" key="1">
    <citation type="submission" date="2019-08" db="EMBL/GenBank/DDBJ databases">
        <authorList>
            <person name="Kucharzyk K."/>
            <person name="Murdoch R.W."/>
            <person name="Higgins S."/>
            <person name="Loffler F."/>
        </authorList>
    </citation>
    <scope>NUCLEOTIDE SEQUENCE</scope>
</reference>
<dbReference type="EMBL" id="VSSQ01054544">
    <property type="protein sequence ID" value="MPN08494.1"/>
    <property type="molecule type" value="Genomic_DNA"/>
</dbReference>
<comment type="caution">
    <text evidence="1">The sequence shown here is derived from an EMBL/GenBank/DDBJ whole genome shotgun (WGS) entry which is preliminary data.</text>
</comment>
<protein>
    <submittedName>
        <fullName evidence="1">Uncharacterized protein</fullName>
    </submittedName>
</protein>
<organism evidence="1">
    <name type="scientific">bioreactor metagenome</name>
    <dbReference type="NCBI Taxonomy" id="1076179"/>
    <lineage>
        <taxon>unclassified sequences</taxon>
        <taxon>metagenomes</taxon>
        <taxon>ecological metagenomes</taxon>
    </lineage>
</organism>
<sequence length="88" mass="10479">MKKCKPRKFEEPEEPYLIRLETFAKCWNCIFINRQNMVCQHNLPYSWSRNRSRNFCCMAFQARMIGEPLTEAVDPRILPAHETDGGRE</sequence>
<name>A0A645F7A1_9ZZZZ</name>
<gene>
    <name evidence="1" type="ORF">SDC9_155776</name>
</gene>